<feature type="transmembrane region" description="Helical" evidence="1">
    <location>
        <begin position="40"/>
        <end position="57"/>
    </location>
</feature>
<dbReference type="InParanoid" id="A0A2V0PDU2"/>
<keyword evidence="1" id="KW-1133">Transmembrane helix</keyword>
<protein>
    <submittedName>
        <fullName evidence="2">Uncharacterized protein</fullName>
    </submittedName>
</protein>
<reference evidence="2 3" key="1">
    <citation type="journal article" date="2018" name="Sci. Rep.">
        <title>Raphidocelis subcapitata (=Pseudokirchneriella subcapitata) provides an insight into genome evolution and environmental adaptations in the Sphaeropleales.</title>
        <authorList>
            <person name="Suzuki S."/>
            <person name="Yamaguchi H."/>
            <person name="Nakajima N."/>
            <person name="Kawachi M."/>
        </authorList>
    </citation>
    <scope>NUCLEOTIDE SEQUENCE [LARGE SCALE GENOMIC DNA]</scope>
    <source>
        <strain evidence="2 3">NIES-35</strain>
    </source>
</reference>
<dbReference type="Proteomes" id="UP000247498">
    <property type="component" value="Unassembled WGS sequence"/>
</dbReference>
<evidence type="ECO:0000313" key="3">
    <source>
        <dbReference type="Proteomes" id="UP000247498"/>
    </source>
</evidence>
<comment type="caution">
    <text evidence="2">The sequence shown here is derived from an EMBL/GenBank/DDBJ whole genome shotgun (WGS) entry which is preliminary data.</text>
</comment>
<name>A0A2V0PDU2_9CHLO</name>
<dbReference type="OrthoDB" id="524089at2759"/>
<keyword evidence="1" id="KW-0472">Membrane</keyword>
<proteinExistence type="predicted"/>
<gene>
    <name evidence="2" type="ORF">Rsub_11132</name>
</gene>
<sequence length="142" mass="15635">MLIARARAASAAATMVHPATQQISGLARWWARTRDMPEVLLLYGWLGFALSIAGYTTKRVYFNDQAGSYVNVNLRGDPMRQVETARVGMEDPAKQKHSVWYYAAQFKVDEKGPNPGIFDNRVRPGQYAKPGEAGIGAAGLPH</sequence>
<evidence type="ECO:0000256" key="1">
    <source>
        <dbReference type="SAM" id="Phobius"/>
    </source>
</evidence>
<organism evidence="2 3">
    <name type="scientific">Raphidocelis subcapitata</name>
    <dbReference type="NCBI Taxonomy" id="307507"/>
    <lineage>
        <taxon>Eukaryota</taxon>
        <taxon>Viridiplantae</taxon>
        <taxon>Chlorophyta</taxon>
        <taxon>core chlorophytes</taxon>
        <taxon>Chlorophyceae</taxon>
        <taxon>CS clade</taxon>
        <taxon>Sphaeropleales</taxon>
        <taxon>Selenastraceae</taxon>
        <taxon>Raphidocelis</taxon>
    </lineage>
</organism>
<evidence type="ECO:0000313" key="2">
    <source>
        <dbReference type="EMBL" id="GBF98021.1"/>
    </source>
</evidence>
<accession>A0A2V0PDU2</accession>
<keyword evidence="1" id="KW-0812">Transmembrane</keyword>
<dbReference type="EMBL" id="BDRX01000114">
    <property type="protein sequence ID" value="GBF98021.1"/>
    <property type="molecule type" value="Genomic_DNA"/>
</dbReference>
<dbReference type="AlphaFoldDB" id="A0A2V0PDU2"/>
<keyword evidence="3" id="KW-1185">Reference proteome</keyword>